<protein>
    <submittedName>
        <fullName evidence="8">Nitroreductase</fullName>
    </submittedName>
</protein>
<gene>
    <name evidence="8" type="ORF">EKN06_13250</name>
</gene>
<proteinExistence type="inferred from homology"/>
<comment type="similarity">
    <text evidence="2">Belongs to the nitroreductase family.</text>
</comment>
<dbReference type="CDD" id="cd02136">
    <property type="entry name" value="PnbA_NfnB-like"/>
    <property type="match status" value="1"/>
</dbReference>
<evidence type="ECO:0000256" key="2">
    <source>
        <dbReference type="ARBA" id="ARBA00007118"/>
    </source>
</evidence>
<dbReference type="InterPro" id="IPR029479">
    <property type="entry name" value="Nitroreductase"/>
</dbReference>
<accession>A0A437GV20</accession>
<evidence type="ECO:0000256" key="4">
    <source>
        <dbReference type="ARBA" id="ARBA00022643"/>
    </source>
</evidence>
<dbReference type="OrthoDB" id="9802510at2"/>
<feature type="domain" description="Nitroreductase" evidence="7">
    <location>
        <begin position="8"/>
        <end position="194"/>
    </location>
</feature>
<dbReference type="PANTHER" id="PTHR43673:SF2">
    <property type="entry name" value="NITROREDUCTASE"/>
    <property type="match status" value="1"/>
</dbReference>
<comment type="caution">
    <text evidence="8">The sequence shown here is derived from an EMBL/GenBank/DDBJ whole genome shotgun (WGS) entry which is preliminary data.</text>
</comment>
<evidence type="ECO:0000256" key="5">
    <source>
        <dbReference type="ARBA" id="ARBA00023002"/>
    </source>
</evidence>
<evidence type="ECO:0000259" key="7">
    <source>
        <dbReference type="Pfam" id="PF00881"/>
    </source>
</evidence>
<keyword evidence="4" id="KW-0288">FMN</keyword>
<dbReference type="SUPFAM" id="SSF55469">
    <property type="entry name" value="FMN-dependent nitroreductase-like"/>
    <property type="match status" value="1"/>
</dbReference>
<dbReference type="EMBL" id="RXOL01000007">
    <property type="protein sequence ID" value="RVQ65497.1"/>
    <property type="molecule type" value="Genomic_DNA"/>
</dbReference>
<keyword evidence="9" id="KW-1185">Reference proteome</keyword>
<dbReference type="RefSeq" id="WP_127613400.1">
    <property type="nucleotide sequence ID" value="NZ_RXOL01000007.1"/>
</dbReference>
<sequence length="219" mass="24767">MNVTEAVAARRSTRAFLDKPVDLAVIRRILDKARFAPSGCNFQPWRGTVLSGAKLREVQDAMSASQPQDPAEYSWSDPEQSPEHLGRLKELGGLLYGSMGIERGDKDLREEFARQNIRSFGAPVVLMVHFERFMGPPQWSDVGMWLQTIMLLCQEEGFDTCPQEWMAMYARVIKEQIGVSDEEQILFCGIAIGYGDHSASVNHFERPRIALDDQVRFLS</sequence>
<dbReference type="AlphaFoldDB" id="A0A437GV20"/>
<organism evidence="8 9">
    <name type="scientific">Croceicoccus ponticola</name>
    <dbReference type="NCBI Taxonomy" id="2217664"/>
    <lineage>
        <taxon>Bacteria</taxon>
        <taxon>Pseudomonadati</taxon>
        <taxon>Pseudomonadota</taxon>
        <taxon>Alphaproteobacteria</taxon>
        <taxon>Sphingomonadales</taxon>
        <taxon>Erythrobacteraceae</taxon>
        <taxon>Croceicoccus</taxon>
    </lineage>
</organism>
<dbReference type="Proteomes" id="UP000283003">
    <property type="component" value="Unassembled WGS sequence"/>
</dbReference>
<evidence type="ECO:0000313" key="8">
    <source>
        <dbReference type="EMBL" id="RVQ65497.1"/>
    </source>
</evidence>
<keyword evidence="3" id="KW-0285">Flavoprotein</keyword>
<dbReference type="GO" id="GO:0016491">
    <property type="term" value="F:oxidoreductase activity"/>
    <property type="evidence" value="ECO:0007669"/>
    <property type="project" value="UniProtKB-KW"/>
</dbReference>
<dbReference type="InterPro" id="IPR000415">
    <property type="entry name" value="Nitroreductase-like"/>
</dbReference>
<dbReference type="Pfam" id="PF00881">
    <property type="entry name" value="Nitroreductase"/>
    <property type="match status" value="1"/>
</dbReference>
<comment type="cofactor">
    <cofactor evidence="1">
        <name>FMN</name>
        <dbReference type="ChEBI" id="CHEBI:58210"/>
    </cofactor>
</comment>
<keyword evidence="5" id="KW-0560">Oxidoreductase</keyword>
<evidence type="ECO:0000256" key="6">
    <source>
        <dbReference type="SAM" id="MobiDB-lite"/>
    </source>
</evidence>
<reference evidence="8 9" key="1">
    <citation type="submission" date="2018-12" db="EMBL/GenBank/DDBJ databases">
        <title>Croceicoccus ponticola sp. nov., a lipolytic bacterium isolated from seawater.</title>
        <authorList>
            <person name="Yoon J.-H."/>
        </authorList>
    </citation>
    <scope>NUCLEOTIDE SEQUENCE [LARGE SCALE GENOMIC DNA]</scope>
    <source>
        <strain evidence="8 9">GM-16</strain>
    </source>
</reference>
<dbReference type="PANTHER" id="PTHR43673">
    <property type="entry name" value="NAD(P)H NITROREDUCTASE YDGI-RELATED"/>
    <property type="match status" value="1"/>
</dbReference>
<name>A0A437GV20_9SPHN</name>
<dbReference type="Gene3D" id="3.40.109.10">
    <property type="entry name" value="NADH Oxidase"/>
    <property type="match status" value="1"/>
</dbReference>
<evidence type="ECO:0000313" key="9">
    <source>
        <dbReference type="Proteomes" id="UP000283003"/>
    </source>
</evidence>
<evidence type="ECO:0000256" key="1">
    <source>
        <dbReference type="ARBA" id="ARBA00001917"/>
    </source>
</evidence>
<evidence type="ECO:0000256" key="3">
    <source>
        <dbReference type="ARBA" id="ARBA00022630"/>
    </source>
</evidence>
<feature type="region of interest" description="Disordered" evidence="6">
    <location>
        <begin position="58"/>
        <end position="83"/>
    </location>
</feature>